<dbReference type="EMBL" id="QGGL01000023">
    <property type="protein sequence ID" value="PWK05401.1"/>
    <property type="molecule type" value="Genomic_DNA"/>
</dbReference>
<reference evidence="1 2" key="1">
    <citation type="submission" date="2018-05" db="EMBL/GenBank/DDBJ databases">
        <title>Genomic Encyclopedia of Type Strains, Phase IV (KMG-IV): sequencing the most valuable type-strain genomes for metagenomic binning, comparative biology and taxonomic classification.</title>
        <authorList>
            <person name="Goeker M."/>
        </authorList>
    </citation>
    <scope>NUCLEOTIDE SEQUENCE [LARGE SCALE GENOMIC DNA]</scope>
    <source>
        <strain evidence="1 2">DSM 18773</strain>
    </source>
</reference>
<evidence type="ECO:0000313" key="2">
    <source>
        <dbReference type="Proteomes" id="UP000245634"/>
    </source>
</evidence>
<name>A0A316DQA9_9BACL</name>
<gene>
    <name evidence="1" type="ORF">C7459_12326</name>
</gene>
<dbReference type="AlphaFoldDB" id="A0A316DQA9"/>
<evidence type="ECO:0000313" key="1">
    <source>
        <dbReference type="EMBL" id="PWK05401.1"/>
    </source>
</evidence>
<dbReference type="Proteomes" id="UP000245634">
    <property type="component" value="Unassembled WGS sequence"/>
</dbReference>
<sequence>MQNEHNDQIILTKTEWESFQETLRHLEAAESKEQAASYSQVLSHLIEDAKGREVLPPAVQLVEDDLIRYSKALDNIQ</sequence>
<keyword evidence="2" id="KW-1185">Reference proteome</keyword>
<accession>A0A316DQA9</accession>
<comment type="caution">
    <text evidence="1">The sequence shown here is derived from an EMBL/GenBank/DDBJ whole genome shotgun (WGS) entry which is preliminary data.</text>
</comment>
<organism evidence="1 2">
    <name type="scientific">Tumebacillus permanentifrigoris</name>
    <dbReference type="NCBI Taxonomy" id="378543"/>
    <lineage>
        <taxon>Bacteria</taxon>
        <taxon>Bacillati</taxon>
        <taxon>Bacillota</taxon>
        <taxon>Bacilli</taxon>
        <taxon>Bacillales</taxon>
        <taxon>Alicyclobacillaceae</taxon>
        <taxon>Tumebacillus</taxon>
    </lineage>
</organism>
<dbReference type="RefSeq" id="WP_109691101.1">
    <property type="nucleotide sequence ID" value="NZ_QGGL01000023.1"/>
</dbReference>
<proteinExistence type="predicted"/>
<protein>
    <submittedName>
        <fullName evidence="1">Uncharacterized protein</fullName>
    </submittedName>
</protein>